<dbReference type="SMART" id="SM00644">
    <property type="entry name" value="Ami_2"/>
    <property type="match status" value="1"/>
</dbReference>
<gene>
    <name evidence="3" type="ORF">GCM10010328_10880</name>
</gene>
<sequence length="285" mass="30210">MASPLTADAFARALRAEGVRITEHAGWHGHNRNHKGAWGPVHGVMLHHTAGSSSVGYCRRGAPELPGPLCVGVVTKDGVVHLVGYGRTNHAGSGSSAVLAAVREELPLPAPGPDAVDGNARFYGFEIENLGTGRDPYPAAQLDAVERLSAALCRVHGWSAASVIGHKEWTRRKIDPSFSMAGMRSRIAGRLGGHPVTGPPPAPVYAPFPGGSFFVPGHRDPLFTAVGRRLVAEGCGRYSVGPGPVWGAADRNSYAAWQRKLGYRGTDADGTPGRESWQRLRVPRS</sequence>
<protein>
    <recommendedName>
        <fullName evidence="2">N-acetylmuramoyl-L-alanine amidase domain-containing protein</fullName>
    </recommendedName>
</protein>
<dbReference type="EMBL" id="BMUW01000001">
    <property type="protein sequence ID" value="GGZ38818.1"/>
    <property type="molecule type" value="Genomic_DNA"/>
</dbReference>
<dbReference type="InterPro" id="IPR047763">
    <property type="entry name" value="PG_bind_dom_phiBT1-type"/>
</dbReference>
<feature type="domain" description="N-acetylmuramoyl-L-alanine amidase" evidence="2">
    <location>
        <begin position="27"/>
        <end position="177"/>
    </location>
</feature>
<dbReference type="Gene3D" id="3.40.80.10">
    <property type="entry name" value="Peptidoglycan recognition protein-like"/>
    <property type="match status" value="1"/>
</dbReference>
<keyword evidence="4" id="KW-1185">Reference proteome</keyword>
<name>A0ABQ3BEL7_9ACTN</name>
<comment type="caution">
    <text evidence="3">The sequence shown here is derived from an EMBL/GenBank/DDBJ whole genome shotgun (WGS) entry which is preliminary data.</text>
</comment>
<dbReference type="Pfam" id="PF01510">
    <property type="entry name" value="Amidase_2"/>
    <property type="match status" value="1"/>
</dbReference>
<dbReference type="CDD" id="cd06583">
    <property type="entry name" value="PGRP"/>
    <property type="match status" value="1"/>
</dbReference>
<dbReference type="InterPro" id="IPR002502">
    <property type="entry name" value="Amidase_domain"/>
</dbReference>
<dbReference type="InterPro" id="IPR036505">
    <property type="entry name" value="Amidase/PGRP_sf"/>
</dbReference>
<evidence type="ECO:0000313" key="3">
    <source>
        <dbReference type="EMBL" id="GGZ38818.1"/>
    </source>
</evidence>
<accession>A0ABQ3BEL7</accession>
<dbReference type="SUPFAM" id="SSF55846">
    <property type="entry name" value="N-acetylmuramoyl-L-alanine amidase-like"/>
    <property type="match status" value="1"/>
</dbReference>
<reference evidence="4" key="1">
    <citation type="journal article" date="2019" name="Int. J. Syst. Evol. Microbiol.">
        <title>The Global Catalogue of Microorganisms (GCM) 10K type strain sequencing project: providing services to taxonomists for standard genome sequencing and annotation.</title>
        <authorList>
            <consortium name="The Broad Institute Genomics Platform"/>
            <consortium name="The Broad Institute Genome Sequencing Center for Infectious Disease"/>
            <person name="Wu L."/>
            <person name="Ma J."/>
        </authorList>
    </citation>
    <scope>NUCLEOTIDE SEQUENCE [LARGE SCALE GENOMIC DNA]</scope>
    <source>
        <strain evidence="4">JCM 4602</strain>
    </source>
</reference>
<evidence type="ECO:0000256" key="1">
    <source>
        <dbReference type="SAM" id="MobiDB-lite"/>
    </source>
</evidence>
<evidence type="ECO:0000313" key="4">
    <source>
        <dbReference type="Proteomes" id="UP000624183"/>
    </source>
</evidence>
<organism evidence="3 4">
    <name type="scientific">Streptomyces rubiginosohelvolus</name>
    <dbReference type="NCBI Taxonomy" id="67362"/>
    <lineage>
        <taxon>Bacteria</taxon>
        <taxon>Bacillati</taxon>
        <taxon>Actinomycetota</taxon>
        <taxon>Actinomycetes</taxon>
        <taxon>Kitasatosporales</taxon>
        <taxon>Streptomycetaceae</taxon>
        <taxon>Streptomyces</taxon>
    </lineage>
</organism>
<dbReference type="NCBIfam" id="NF038080">
    <property type="entry name" value="PG_bind_siph"/>
    <property type="match status" value="1"/>
</dbReference>
<evidence type="ECO:0000259" key="2">
    <source>
        <dbReference type="SMART" id="SM00644"/>
    </source>
</evidence>
<dbReference type="Proteomes" id="UP000624183">
    <property type="component" value="Unassembled WGS sequence"/>
</dbReference>
<feature type="region of interest" description="Disordered" evidence="1">
    <location>
        <begin position="265"/>
        <end position="285"/>
    </location>
</feature>
<proteinExistence type="predicted"/>